<name>A0ABT7AGM0_9HYPH</name>
<accession>A0ABT7AGM0</accession>
<reference evidence="3 4" key="1">
    <citation type="submission" date="2023-05" db="EMBL/GenBank/DDBJ databases">
        <title>Chelatococcus sp. nov., a moderately thermophilic bacterium isolated from hot spring microbial mat.</title>
        <authorList>
            <person name="Hu C.-J."/>
            <person name="Li W.-J."/>
        </authorList>
    </citation>
    <scope>NUCLEOTIDE SEQUENCE [LARGE SCALE GENOMIC DNA]</scope>
    <source>
        <strain evidence="3 4">SYSU G07232</strain>
    </source>
</reference>
<keyword evidence="4" id="KW-1185">Reference proteome</keyword>
<proteinExistence type="predicted"/>
<dbReference type="Pfam" id="PF03480">
    <property type="entry name" value="DctP"/>
    <property type="match status" value="1"/>
</dbReference>
<evidence type="ECO:0000313" key="4">
    <source>
        <dbReference type="Proteomes" id="UP001321492"/>
    </source>
</evidence>
<sequence>MRIARRQFLSLAGAAVAAPFVARTAFGQTPEVTLKMHHFLPAVSNGHAKFLAPWARKVAAESQGRIKIDIFPSMQLGGTPPQLFDQARDGVVDLVWTLPGNTPGRFPGIETFELPFVPAKRAIVNSQALQEFAEAHLKDEFREVKPICFWAHDHGLIHANKQVKTLDDLKGLKLRFPTRLAGEALKALGVNAIGMPIPQVPESLAQRVIDGCVVPWEVVPAIKVQELVKYHTEIPGSPTLYTSTFILAMNKAKYEGLPADLKTVIDANSGLVAAAMAGKVWDEQAVVVSEMVRKRGNVITVIAEEEAARWRQTTQPVVDTWLKQMKDKGLDGGKLLDAARASLAKYEKAS</sequence>
<dbReference type="PANTHER" id="PTHR33376:SF15">
    <property type="entry name" value="BLL6794 PROTEIN"/>
    <property type="match status" value="1"/>
</dbReference>
<evidence type="ECO:0000256" key="2">
    <source>
        <dbReference type="SAM" id="SignalP"/>
    </source>
</evidence>
<gene>
    <name evidence="3" type="ORF">QNA08_09760</name>
</gene>
<dbReference type="RefSeq" id="WP_283740511.1">
    <property type="nucleotide sequence ID" value="NZ_JASJEV010000005.1"/>
</dbReference>
<protein>
    <submittedName>
        <fullName evidence="3">TRAP transporter substrate-binding protein</fullName>
    </submittedName>
</protein>
<keyword evidence="1 2" id="KW-0732">Signal</keyword>
<feature type="signal peptide" evidence="2">
    <location>
        <begin position="1"/>
        <end position="17"/>
    </location>
</feature>
<dbReference type="InterPro" id="IPR038404">
    <property type="entry name" value="TRAP_DctP_sf"/>
</dbReference>
<dbReference type="NCBIfam" id="NF037995">
    <property type="entry name" value="TRAP_S1"/>
    <property type="match status" value="1"/>
</dbReference>
<dbReference type="PANTHER" id="PTHR33376">
    <property type="match status" value="1"/>
</dbReference>
<evidence type="ECO:0000256" key="1">
    <source>
        <dbReference type="ARBA" id="ARBA00022729"/>
    </source>
</evidence>
<dbReference type="CDD" id="cd13665">
    <property type="entry name" value="PBP2_TRAP_Dctp3_4"/>
    <property type="match status" value="1"/>
</dbReference>
<dbReference type="EMBL" id="JASJEV010000005">
    <property type="protein sequence ID" value="MDJ1158520.1"/>
    <property type="molecule type" value="Genomic_DNA"/>
</dbReference>
<dbReference type="InterPro" id="IPR018389">
    <property type="entry name" value="DctP_fam"/>
</dbReference>
<dbReference type="Gene3D" id="3.40.190.170">
    <property type="entry name" value="Bacterial extracellular solute-binding protein, family 7"/>
    <property type="match status" value="1"/>
</dbReference>
<organism evidence="3 4">
    <name type="scientific">Chelatococcus albus</name>
    <dbReference type="NCBI Taxonomy" id="3047466"/>
    <lineage>
        <taxon>Bacteria</taxon>
        <taxon>Pseudomonadati</taxon>
        <taxon>Pseudomonadota</taxon>
        <taxon>Alphaproteobacteria</taxon>
        <taxon>Hyphomicrobiales</taxon>
        <taxon>Chelatococcaceae</taxon>
        <taxon>Chelatococcus</taxon>
    </lineage>
</organism>
<comment type="caution">
    <text evidence="3">The sequence shown here is derived from an EMBL/GenBank/DDBJ whole genome shotgun (WGS) entry which is preliminary data.</text>
</comment>
<feature type="chain" id="PRO_5045054546" evidence="2">
    <location>
        <begin position="18"/>
        <end position="350"/>
    </location>
</feature>
<evidence type="ECO:0000313" key="3">
    <source>
        <dbReference type="EMBL" id="MDJ1158520.1"/>
    </source>
</evidence>
<dbReference type="Proteomes" id="UP001321492">
    <property type="component" value="Unassembled WGS sequence"/>
</dbReference>